<name>A0ABM9ZRX8_9BACT</name>
<dbReference type="Pfam" id="PF08666">
    <property type="entry name" value="SAF"/>
    <property type="match status" value="1"/>
</dbReference>
<dbReference type="RefSeq" id="WP_009165940.1">
    <property type="nucleotide sequence ID" value="NZ_ADFP01000124.1"/>
</dbReference>
<gene>
    <name evidence="3" type="ORF">HMPREF7215_1029</name>
</gene>
<dbReference type="SMART" id="SM00858">
    <property type="entry name" value="SAF"/>
    <property type="match status" value="1"/>
</dbReference>
<dbReference type="PANTHER" id="PTHR30536:SF5">
    <property type="entry name" value="ALTRONATE DEHYDRATASE"/>
    <property type="match status" value="1"/>
</dbReference>
<evidence type="ECO:0000256" key="1">
    <source>
        <dbReference type="ARBA" id="ARBA00023239"/>
    </source>
</evidence>
<dbReference type="PANTHER" id="PTHR30536">
    <property type="entry name" value="ALTRONATE/GALACTARATE DEHYDRATASE"/>
    <property type="match status" value="1"/>
</dbReference>
<evidence type="ECO:0000259" key="2">
    <source>
        <dbReference type="SMART" id="SM00858"/>
    </source>
</evidence>
<protein>
    <submittedName>
        <fullName evidence="3">SAF domain protein</fullName>
    </submittedName>
</protein>
<dbReference type="Gene3D" id="2.30.130.110">
    <property type="match status" value="1"/>
</dbReference>
<evidence type="ECO:0000313" key="4">
    <source>
        <dbReference type="Proteomes" id="UP000006462"/>
    </source>
</evidence>
<evidence type="ECO:0000313" key="3">
    <source>
        <dbReference type="EMBL" id="EFB89653.1"/>
    </source>
</evidence>
<dbReference type="InterPro" id="IPR052172">
    <property type="entry name" value="UxaA_altronate/galactarate_dh"/>
</dbReference>
<dbReference type="CDD" id="cd11613">
    <property type="entry name" value="SAF_AH_GD"/>
    <property type="match status" value="1"/>
</dbReference>
<dbReference type="InterPro" id="IPR013974">
    <property type="entry name" value="SAF"/>
</dbReference>
<reference evidence="3 4" key="1">
    <citation type="submission" date="2009-12" db="EMBL/GenBank/DDBJ databases">
        <authorList>
            <person name="Shrivastava S."/>
            <person name="Madupu R."/>
            <person name="Durkin A.S."/>
            <person name="Torralba M."/>
            <person name="Methe B."/>
            <person name="Sutton G.G."/>
            <person name="Strausberg R.L."/>
            <person name="Nelson K.E."/>
        </authorList>
    </citation>
    <scope>NUCLEOTIDE SEQUENCE [LARGE SCALE GENOMIC DNA]</scope>
    <source>
        <strain evidence="3 4">W5455</strain>
    </source>
</reference>
<keyword evidence="4" id="KW-1185">Reference proteome</keyword>
<comment type="caution">
    <text evidence="3">The sequence shown here is derived from an EMBL/GenBank/DDBJ whole genome shotgun (WGS) entry which is preliminary data.</text>
</comment>
<dbReference type="EMBL" id="ADFP01000124">
    <property type="protein sequence ID" value="EFB89653.1"/>
    <property type="molecule type" value="Genomic_DNA"/>
</dbReference>
<proteinExistence type="predicted"/>
<dbReference type="Proteomes" id="UP000006462">
    <property type="component" value="Unassembled WGS sequence"/>
</dbReference>
<feature type="domain" description="SAF" evidence="2">
    <location>
        <begin position="11"/>
        <end position="82"/>
    </location>
</feature>
<keyword evidence="1" id="KW-0456">Lyase</keyword>
<accession>A0ABM9ZRX8</accession>
<sequence>MNAVIHVNPRDNLVTCLRPVAKGERIEFEGKNYVAAADIPQFHKMAVAEIKKGEHCYKYGEIIGTALTDLHPGDYVHVHNLESTRGRGDRNAEGRNER</sequence>
<dbReference type="InterPro" id="IPR044144">
    <property type="entry name" value="SAF_UxaA/GarD"/>
</dbReference>
<organism evidence="3 4">
    <name type="scientific">Pyramidobacter piscolens W5455</name>
    <dbReference type="NCBI Taxonomy" id="352165"/>
    <lineage>
        <taxon>Bacteria</taxon>
        <taxon>Thermotogati</taxon>
        <taxon>Synergistota</taxon>
        <taxon>Synergistia</taxon>
        <taxon>Synergistales</taxon>
        <taxon>Dethiosulfovibrionaceae</taxon>
        <taxon>Pyramidobacter</taxon>
    </lineage>
</organism>